<keyword evidence="2" id="KW-1185">Reference proteome</keyword>
<reference evidence="1" key="1">
    <citation type="submission" date="2022-11" db="EMBL/GenBank/DDBJ databases">
        <title>Genome Sequence of Boeremia exigua.</title>
        <authorList>
            <person name="Buettner E."/>
        </authorList>
    </citation>
    <scope>NUCLEOTIDE SEQUENCE</scope>
    <source>
        <strain evidence="1">CU02</strain>
    </source>
</reference>
<evidence type="ECO:0000313" key="1">
    <source>
        <dbReference type="EMBL" id="KAJ8113395.1"/>
    </source>
</evidence>
<protein>
    <submittedName>
        <fullName evidence="1">Uncharacterized protein</fullName>
    </submittedName>
</protein>
<name>A0ACC2IE05_9PLEO</name>
<organism evidence="1 2">
    <name type="scientific">Boeremia exigua</name>
    <dbReference type="NCBI Taxonomy" id="749465"/>
    <lineage>
        <taxon>Eukaryota</taxon>
        <taxon>Fungi</taxon>
        <taxon>Dikarya</taxon>
        <taxon>Ascomycota</taxon>
        <taxon>Pezizomycotina</taxon>
        <taxon>Dothideomycetes</taxon>
        <taxon>Pleosporomycetidae</taxon>
        <taxon>Pleosporales</taxon>
        <taxon>Pleosporineae</taxon>
        <taxon>Didymellaceae</taxon>
        <taxon>Boeremia</taxon>
    </lineage>
</organism>
<dbReference type="Proteomes" id="UP001153331">
    <property type="component" value="Unassembled WGS sequence"/>
</dbReference>
<accession>A0ACC2IE05</accession>
<evidence type="ECO:0000313" key="2">
    <source>
        <dbReference type="Proteomes" id="UP001153331"/>
    </source>
</evidence>
<comment type="caution">
    <text evidence="1">The sequence shown here is derived from an EMBL/GenBank/DDBJ whole genome shotgun (WGS) entry which is preliminary data.</text>
</comment>
<sequence>MSEGTTFASGRYSKRKRTQVNYRMEEMDVDETENEWEEEEAVKPKVRRFSRGRPAALTFLQKQRRTAASRPLPKHKVFPFLELPAEIRNMIYSYALTDALGMKFVAVQRHRRRCVERVSSKTFSQVLGHRSYYHSNTINDDADEQAAVLVPSLLAVNKQTYQEGRDFLYGNELIFADTIALYAFMINLGPAGACHLKKIRLTGWGHGRTSKAYNNACFAVLVWATNLEKFYIDSTINWCTRPKTAAQQIYRDAFPWLEAVGHAKHKLDAALDVLELSEVALWGGRYGNPGTSDAQMRKMFNEELSRNLTLQQKRVMNKTTKKRTASKVSNKS</sequence>
<dbReference type="EMBL" id="JAPHNI010000256">
    <property type="protein sequence ID" value="KAJ8113395.1"/>
    <property type="molecule type" value="Genomic_DNA"/>
</dbReference>
<gene>
    <name evidence="1" type="ORF">OPT61_g4466</name>
</gene>
<proteinExistence type="predicted"/>